<protein>
    <submittedName>
        <fullName evidence="1">Transcriptional regulator</fullName>
    </submittedName>
</protein>
<dbReference type="EMBL" id="JAEKLZ010000171">
    <property type="protein sequence ID" value="MBW8725443.1"/>
    <property type="molecule type" value="Genomic_DNA"/>
</dbReference>
<comment type="caution">
    <text evidence="1">The sequence shown here is derived from an EMBL/GenBank/DDBJ whole genome shotgun (WGS) entry which is preliminary data.</text>
</comment>
<dbReference type="InterPro" id="IPR037914">
    <property type="entry name" value="SpoVT-AbrB_sf"/>
</dbReference>
<name>A0A952FI79_9PROT</name>
<evidence type="ECO:0000313" key="2">
    <source>
        <dbReference type="Proteomes" id="UP000700706"/>
    </source>
</evidence>
<proteinExistence type="predicted"/>
<organism evidence="1 2">
    <name type="scientific">Inquilinus limosus</name>
    <dbReference type="NCBI Taxonomy" id="171674"/>
    <lineage>
        <taxon>Bacteria</taxon>
        <taxon>Pseudomonadati</taxon>
        <taxon>Pseudomonadota</taxon>
        <taxon>Alphaproteobacteria</taxon>
        <taxon>Rhodospirillales</taxon>
        <taxon>Rhodospirillaceae</taxon>
        <taxon>Inquilinus</taxon>
    </lineage>
</organism>
<dbReference type="NCBIfam" id="TIGR02609">
    <property type="entry name" value="doc_partner"/>
    <property type="match status" value="1"/>
</dbReference>
<gene>
    <name evidence="1" type="ORF">JF625_09855</name>
</gene>
<sequence length="75" mass="8334">MLSFKVTTVGASAGFILTKEAMARLKVKKGDTVYLTEAPGGGYRLTPYNPEFERQMALAEEIMHEDRDVLRALAK</sequence>
<dbReference type="AlphaFoldDB" id="A0A952FI79"/>
<reference evidence="1" key="1">
    <citation type="submission" date="2020-06" db="EMBL/GenBank/DDBJ databases">
        <title>Stable isotope informed genome-resolved metagenomics uncovers potential trophic interactions in rhizosphere soil.</title>
        <authorList>
            <person name="Starr E.P."/>
            <person name="Shi S."/>
            <person name="Blazewicz S.J."/>
            <person name="Koch B.J."/>
            <person name="Probst A.J."/>
            <person name="Hungate B.A."/>
            <person name="Pett-Ridge J."/>
            <person name="Firestone M.K."/>
            <person name="Banfield J.F."/>
        </authorList>
    </citation>
    <scope>NUCLEOTIDE SEQUENCE</scope>
    <source>
        <strain evidence="1">YM_69_17</strain>
    </source>
</reference>
<evidence type="ECO:0000313" key="1">
    <source>
        <dbReference type="EMBL" id="MBW8725443.1"/>
    </source>
</evidence>
<accession>A0A952FI79</accession>
<dbReference type="InterPro" id="IPR013432">
    <property type="entry name" value="Doc_partner"/>
</dbReference>
<dbReference type="Proteomes" id="UP000700706">
    <property type="component" value="Unassembled WGS sequence"/>
</dbReference>
<dbReference type="Gene3D" id="2.10.260.10">
    <property type="match status" value="1"/>
</dbReference>
<dbReference type="SUPFAM" id="SSF89447">
    <property type="entry name" value="AbrB/MazE/MraZ-like"/>
    <property type="match status" value="1"/>
</dbReference>